<accession>A0A8C4X7Y1</accession>
<organism evidence="14 15">
    <name type="scientific">Erpetoichthys calabaricus</name>
    <name type="common">Rope fish</name>
    <name type="synonym">Calamoichthys calabaricus</name>
    <dbReference type="NCBI Taxonomy" id="27687"/>
    <lineage>
        <taxon>Eukaryota</taxon>
        <taxon>Metazoa</taxon>
        <taxon>Chordata</taxon>
        <taxon>Craniata</taxon>
        <taxon>Vertebrata</taxon>
        <taxon>Euteleostomi</taxon>
        <taxon>Actinopterygii</taxon>
        <taxon>Polypteriformes</taxon>
        <taxon>Polypteridae</taxon>
        <taxon>Erpetoichthys</taxon>
    </lineage>
</organism>
<dbReference type="GO" id="GO:0005886">
    <property type="term" value="C:plasma membrane"/>
    <property type="evidence" value="ECO:0007669"/>
    <property type="project" value="UniProtKB-SubCell"/>
</dbReference>
<feature type="transmembrane region" description="Helical" evidence="12">
    <location>
        <begin position="28"/>
        <end position="52"/>
    </location>
</feature>
<feature type="transmembrane region" description="Helical" evidence="12">
    <location>
        <begin position="235"/>
        <end position="257"/>
    </location>
</feature>
<comment type="similarity">
    <text evidence="11">Belongs to the G-protein coupled receptor 1 family.</text>
</comment>
<feature type="transmembrane region" description="Helical" evidence="12">
    <location>
        <begin position="192"/>
        <end position="215"/>
    </location>
</feature>
<protein>
    <submittedName>
        <fullName evidence="14">Purinergic receptor P2Y13</fullName>
    </submittedName>
</protein>
<dbReference type="PROSITE" id="PS50262">
    <property type="entry name" value="G_PROTEIN_RECEP_F1_2"/>
    <property type="match status" value="1"/>
</dbReference>
<dbReference type="FunFam" id="1.20.1070.10:FF:000049">
    <property type="entry name" value="G-protein coupled receptor 87"/>
    <property type="match status" value="1"/>
</dbReference>
<dbReference type="PANTHER" id="PTHR24233:SF10">
    <property type="entry name" value="P2Y PURINOCEPTOR 13"/>
    <property type="match status" value="1"/>
</dbReference>
<dbReference type="PANTHER" id="PTHR24233">
    <property type="entry name" value="P2Y PURINOCEPTOR-RELATED G-PROTEIN COUPLED RECEPTOR"/>
    <property type="match status" value="1"/>
</dbReference>
<keyword evidence="9" id="KW-0325">Glycoprotein</keyword>
<feature type="transmembrane region" description="Helical" evidence="12">
    <location>
        <begin position="104"/>
        <end position="122"/>
    </location>
</feature>
<keyword evidence="8 11" id="KW-0675">Receptor</keyword>
<keyword evidence="15" id="KW-1185">Reference proteome</keyword>
<evidence type="ECO:0000256" key="6">
    <source>
        <dbReference type="ARBA" id="ARBA00023136"/>
    </source>
</evidence>
<feature type="transmembrane region" description="Helical" evidence="12">
    <location>
        <begin position="142"/>
        <end position="164"/>
    </location>
</feature>
<evidence type="ECO:0000256" key="1">
    <source>
        <dbReference type="ARBA" id="ARBA00004651"/>
    </source>
</evidence>
<reference evidence="14" key="2">
    <citation type="submission" date="2025-08" db="UniProtKB">
        <authorList>
            <consortium name="Ensembl"/>
        </authorList>
    </citation>
    <scope>IDENTIFICATION</scope>
</reference>
<evidence type="ECO:0000256" key="3">
    <source>
        <dbReference type="ARBA" id="ARBA00022692"/>
    </source>
</evidence>
<evidence type="ECO:0000256" key="4">
    <source>
        <dbReference type="ARBA" id="ARBA00022989"/>
    </source>
</evidence>
<keyword evidence="3 11" id="KW-0812">Transmembrane</keyword>
<evidence type="ECO:0000256" key="11">
    <source>
        <dbReference type="RuleBase" id="RU000688"/>
    </source>
</evidence>
<reference evidence="14" key="3">
    <citation type="submission" date="2025-09" db="UniProtKB">
        <authorList>
            <consortium name="Ensembl"/>
        </authorList>
    </citation>
    <scope>IDENTIFICATION</scope>
</reference>
<proteinExistence type="inferred from homology"/>
<name>A0A8C4X7Y1_ERPCA</name>
<sequence length="341" mass="38997">MNLNSTNSSIPQNVPSTKCLRDTSITKVIFPCLYMLLAIVSIFLNSLMAWIFFKIPSKSTFIIYLKNVMVADVIMTVTIIIKAVSDAELGQYYLKVFVCRYSAVLFYMMMYVSIILLGLISLDRFLKIVRPFGRSFIRKATFGKYLTIILWALMFFITALPNMVMTNITPTPSFSGKCSLLKGQLGLQWHEAVNYICQIIFWTVFGLMTVCYTLISKKVYDSYRNSQGTNKNAIVLVKLRVFVVVTVFFICFAPFHFNRIPYTMSQTGKVSNCRMQNTLYITKETTLWLSSTNICLDPIMYVLLCKSFQKKVPDAIRKVCKCLPFQPPESSFTEDVEATTV</sequence>
<feature type="transmembrane region" description="Helical" evidence="12">
    <location>
        <begin position="64"/>
        <end position="84"/>
    </location>
</feature>
<evidence type="ECO:0000256" key="5">
    <source>
        <dbReference type="ARBA" id="ARBA00023040"/>
    </source>
</evidence>
<dbReference type="PROSITE" id="PS00237">
    <property type="entry name" value="G_PROTEIN_RECEP_F1_1"/>
    <property type="match status" value="1"/>
</dbReference>
<dbReference type="Ensembl" id="ENSECRT00000011545.1">
    <property type="protein sequence ID" value="ENSECRP00000011358.1"/>
    <property type="gene ID" value="ENSECRG00000007575.1"/>
</dbReference>
<comment type="subcellular location">
    <subcellularLocation>
        <location evidence="1">Cell membrane</location>
        <topology evidence="1">Multi-pass membrane protein</topology>
    </subcellularLocation>
</comment>
<dbReference type="InterPro" id="IPR017452">
    <property type="entry name" value="GPCR_Rhodpsn_7TM"/>
</dbReference>
<keyword evidence="2" id="KW-1003">Cell membrane</keyword>
<dbReference type="Proteomes" id="UP000694620">
    <property type="component" value="Chromosome 2"/>
</dbReference>
<keyword evidence="6 12" id="KW-0472">Membrane</keyword>
<dbReference type="GO" id="GO:0045028">
    <property type="term" value="F:G protein-coupled purinergic nucleotide receptor activity"/>
    <property type="evidence" value="ECO:0007669"/>
    <property type="project" value="InterPro"/>
</dbReference>
<gene>
    <name evidence="14" type="primary">P2RY13</name>
    <name evidence="14" type="synonym">LOC114646363</name>
</gene>
<dbReference type="SUPFAM" id="SSF81321">
    <property type="entry name" value="Family A G protein-coupled receptor-like"/>
    <property type="match status" value="1"/>
</dbReference>
<evidence type="ECO:0000256" key="7">
    <source>
        <dbReference type="ARBA" id="ARBA00023157"/>
    </source>
</evidence>
<dbReference type="PRINTS" id="PR01735">
    <property type="entry name" value="P2Y13PRNCPTR"/>
</dbReference>
<dbReference type="AlphaFoldDB" id="A0A8C4X7Y1"/>
<evidence type="ECO:0000256" key="9">
    <source>
        <dbReference type="ARBA" id="ARBA00023180"/>
    </source>
</evidence>
<dbReference type="InterPro" id="IPR008109">
    <property type="entry name" value="P2Y13_rcpt"/>
</dbReference>
<evidence type="ECO:0000256" key="10">
    <source>
        <dbReference type="ARBA" id="ARBA00023224"/>
    </source>
</evidence>
<evidence type="ECO:0000256" key="8">
    <source>
        <dbReference type="ARBA" id="ARBA00023170"/>
    </source>
</evidence>
<keyword evidence="7" id="KW-1015">Disulfide bond</keyword>
<keyword evidence="10 11" id="KW-0807">Transducer</keyword>
<feature type="domain" description="G-protein coupled receptors family 1 profile" evidence="13">
    <location>
        <begin position="44"/>
        <end position="301"/>
    </location>
</feature>
<dbReference type="PRINTS" id="PR00237">
    <property type="entry name" value="GPCRRHODOPSN"/>
</dbReference>
<evidence type="ECO:0000256" key="2">
    <source>
        <dbReference type="ARBA" id="ARBA00022475"/>
    </source>
</evidence>
<evidence type="ECO:0000313" key="15">
    <source>
        <dbReference type="Proteomes" id="UP000694620"/>
    </source>
</evidence>
<dbReference type="GeneTree" id="ENSGT01110000267167"/>
<dbReference type="InterPro" id="IPR000276">
    <property type="entry name" value="GPCR_Rhodpsn"/>
</dbReference>
<evidence type="ECO:0000313" key="14">
    <source>
        <dbReference type="Ensembl" id="ENSECRP00000011358.1"/>
    </source>
</evidence>
<dbReference type="PRINTS" id="PR01157">
    <property type="entry name" value="P2YPURNOCPTR"/>
</dbReference>
<keyword evidence="5 11" id="KW-0297">G-protein coupled receptor</keyword>
<dbReference type="Gene3D" id="1.20.1070.10">
    <property type="entry name" value="Rhodopsin 7-helix transmembrane proteins"/>
    <property type="match status" value="1"/>
</dbReference>
<evidence type="ECO:0000256" key="12">
    <source>
        <dbReference type="SAM" id="Phobius"/>
    </source>
</evidence>
<keyword evidence="4 12" id="KW-1133">Transmembrane helix</keyword>
<reference evidence="14" key="1">
    <citation type="submission" date="2021-06" db="EMBL/GenBank/DDBJ databases">
        <authorList>
            <consortium name="Wellcome Sanger Institute Data Sharing"/>
        </authorList>
    </citation>
    <scope>NUCLEOTIDE SEQUENCE [LARGE SCALE GENOMIC DNA]</scope>
</reference>
<evidence type="ECO:0000259" key="13">
    <source>
        <dbReference type="PROSITE" id="PS50262"/>
    </source>
</evidence>
<dbReference type="Pfam" id="PF00001">
    <property type="entry name" value="7tm_1"/>
    <property type="match status" value="1"/>
</dbReference>